<feature type="transmembrane region" description="Helical" evidence="1">
    <location>
        <begin position="40"/>
        <end position="61"/>
    </location>
</feature>
<evidence type="ECO:0000256" key="1">
    <source>
        <dbReference type="SAM" id="Phobius"/>
    </source>
</evidence>
<evidence type="ECO:0000313" key="3">
    <source>
        <dbReference type="Proteomes" id="UP000530850"/>
    </source>
</evidence>
<reference evidence="2 3" key="1">
    <citation type="submission" date="2020-08" db="EMBL/GenBank/DDBJ databases">
        <title>Sequencing the genomes of 1000 actinobacteria strains.</title>
        <authorList>
            <person name="Klenk H.-P."/>
        </authorList>
    </citation>
    <scope>NUCLEOTIDE SEQUENCE [LARGE SCALE GENOMIC DNA]</scope>
    <source>
        <strain evidence="2 3">DSM 22242</strain>
    </source>
</reference>
<protein>
    <submittedName>
        <fullName evidence="2">Uncharacterized protein</fullName>
    </submittedName>
</protein>
<organism evidence="2 3">
    <name type="scientific">Parvibacter caecicola</name>
    <dbReference type="NCBI Taxonomy" id="747645"/>
    <lineage>
        <taxon>Bacteria</taxon>
        <taxon>Bacillati</taxon>
        <taxon>Actinomycetota</taxon>
        <taxon>Coriobacteriia</taxon>
        <taxon>Coriobacteriales</taxon>
        <taxon>Coriobacteriaceae</taxon>
        <taxon>Parvibacter</taxon>
    </lineage>
</organism>
<dbReference type="AlphaFoldDB" id="A0A7W5D2X4"/>
<dbReference type="EMBL" id="JACHYA010000002">
    <property type="protein sequence ID" value="MBB3171190.1"/>
    <property type="molecule type" value="Genomic_DNA"/>
</dbReference>
<accession>A0A7W5D2X4</accession>
<feature type="transmembrane region" description="Helical" evidence="1">
    <location>
        <begin position="82"/>
        <end position="103"/>
    </location>
</feature>
<feature type="transmembrane region" description="Helical" evidence="1">
    <location>
        <begin position="109"/>
        <end position="131"/>
    </location>
</feature>
<dbReference type="Proteomes" id="UP000530850">
    <property type="component" value="Unassembled WGS sequence"/>
</dbReference>
<keyword evidence="1" id="KW-0472">Membrane</keyword>
<dbReference type="RefSeq" id="WP_123185086.1">
    <property type="nucleotide sequence ID" value="NZ_CAOKAH010000013.1"/>
</dbReference>
<gene>
    <name evidence="2" type="ORF">FHR31_001002</name>
</gene>
<proteinExistence type="predicted"/>
<keyword evidence="1" id="KW-0812">Transmembrane</keyword>
<name>A0A7W5D2X4_9ACTN</name>
<dbReference type="GeneID" id="93356384"/>
<sequence length="151" mass="16848">MFKVRAKYLLLIACAVWLLAGLNIFRLGLLACLEGQTPWWVLLIGIPAVFIVFHMMFSKLVGKHSRRIDSYGENRTHVLKFFDLKGYLIMIVMMGGGIALRSFHIVPTWFVAFFYTGLGAALSLAGIGFLIHYMKKGAPVRCPVSKHSSAA</sequence>
<comment type="caution">
    <text evidence="2">The sequence shown here is derived from an EMBL/GenBank/DDBJ whole genome shotgun (WGS) entry which is preliminary data.</text>
</comment>
<evidence type="ECO:0000313" key="2">
    <source>
        <dbReference type="EMBL" id="MBB3171190.1"/>
    </source>
</evidence>
<keyword evidence="1" id="KW-1133">Transmembrane helix</keyword>